<dbReference type="Proteomes" id="UP001354709">
    <property type="component" value="Unassembled WGS sequence"/>
</dbReference>
<name>A0ABU7QAP6_9ACTN</name>
<protein>
    <recommendedName>
        <fullName evidence="3">HNH domain-containing protein</fullName>
    </recommendedName>
</protein>
<organism evidence="1 2">
    <name type="scientific">Streptomyces asiaticus subsp. ignotus</name>
    <dbReference type="NCBI Taxonomy" id="3098222"/>
    <lineage>
        <taxon>Bacteria</taxon>
        <taxon>Bacillati</taxon>
        <taxon>Actinomycetota</taxon>
        <taxon>Actinomycetes</taxon>
        <taxon>Kitasatosporales</taxon>
        <taxon>Streptomycetaceae</taxon>
        <taxon>Streptomyces</taxon>
        <taxon>Streptomyces violaceusniger group</taxon>
    </lineage>
</organism>
<reference evidence="1 2" key="1">
    <citation type="submission" date="2023-11" db="EMBL/GenBank/DDBJ databases">
        <title>30 novel species of actinomycetes from the DSMZ collection.</title>
        <authorList>
            <person name="Nouioui I."/>
        </authorList>
    </citation>
    <scope>NUCLEOTIDE SEQUENCE [LARGE SCALE GENOMIC DNA]</scope>
    <source>
        <strain evidence="1 2">DSM 41524</strain>
    </source>
</reference>
<keyword evidence="2" id="KW-1185">Reference proteome</keyword>
<gene>
    <name evidence="1" type="ORF">V2J94_42660</name>
</gene>
<evidence type="ECO:0008006" key="3">
    <source>
        <dbReference type="Google" id="ProtNLM"/>
    </source>
</evidence>
<evidence type="ECO:0000313" key="2">
    <source>
        <dbReference type="Proteomes" id="UP001354709"/>
    </source>
</evidence>
<sequence>MHLDHTPENCDPANLRAMCQGCHLYYDQDHHVRTRAEARRTALEASGQLAFEL</sequence>
<accession>A0ABU7QAP6</accession>
<comment type="caution">
    <text evidence="1">The sequence shown here is derived from an EMBL/GenBank/DDBJ whole genome shotgun (WGS) entry which is preliminary data.</text>
</comment>
<evidence type="ECO:0000313" key="1">
    <source>
        <dbReference type="EMBL" id="MEE4598467.1"/>
    </source>
</evidence>
<dbReference type="EMBL" id="JAZBJO010000048">
    <property type="protein sequence ID" value="MEE4598467.1"/>
    <property type="molecule type" value="Genomic_DNA"/>
</dbReference>
<dbReference type="RefSeq" id="WP_330815860.1">
    <property type="nucleotide sequence ID" value="NZ_JAZBJO010000048.1"/>
</dbReference>
<proteinExistence type="predicted"/>